<accession>A0A8S5TZW6</accession>
<reference evidence="1" key="1">
    <citation type="journal article" date="2021" name="Proc. Natl. Acad. Sci. U.S.A.">
        <title>A Catalog of Tens of Thousands of Viruses from Human Metagenomes Reveals Hidden Associations with Chronic Diseases.</title>
        <authorList>
            <person name="Tisza M.J."/>
            <person name="Buck C.B."/>
        </authorList>
    </citation>
    <scope>NUCLEOTIDE SEQUENCE</scope>
    <source>
        <strain evidence="1">CtMne5</strain>
    </source>
</reference>
<name>A0A8S5TZW6_9CAUD</name>
<protein>
    <submittedName>
        <fullName evidence="1">Uncharacterized protein</fullName>
    </submittedName>
</protein>
<evidence type="ECO:0000313" key="1">
    <source>
        <dbReference type="EMBL" id="DAF87753.1"/>
    </source>
</evidence>
<dbReference type="EMBL" id="BK015967">
    <property type="protein sequence ID" value="DAF87753.1"/>
    <property type="molecule type" value="Genomic_DNA"/>
</dbReference>
<organism evidence="1">
    <name type="scientific">Myoviridae sp. ctMne5</name>
    <dbReference type="NCBI Taxonomy" id="2825089"/>
    <lineage>
        <taxon>Viruses</taxon>
        <taxon>Duplodnaviria</taxon>
        <taxon>Heunggongvirae</taxon>
        <taxon>Uroviricota</taxon>
        <taxon>Caudoviricetes</taxon>
    </lineage>
</organism>
<sequence length="83" mass="9833">MNLYEITDMKTGKVIEPVIALREASEKINCKSHVISNAYYGGHLANRRYRVMMVDETIKRKDMIWVEWDVCRRQLLKLCGRDE</sequence>
<proteinExistence type="predicted"/>